<dbReference type="Pfam" id="PF00925">
    <property type="entry name" value="GTP_cyclohydro2"/>
    <property type="match status" value="1"/>
</dbReference>
<keyword evidence="3" id="KW-0686">Riboflavin biosynthesis</keyword>
<dbReference type="Gene3D" id="3.40.50.10990">
    <property type="entry name" value="GTP cyclohydrolase II"/>
    <property type="match status" value="1"/>
</dbReference>
<dbReference type="PANTHER" id="PTHR21327">
    <property type="entry name" value="GTP CYCLOHYDROLASE II-RELATED"/>
    <property type="match status" value="1"/>
</dbReference>
<dbReference type="GO" id="GO:0008686">
    <property type="term" value="F:3,4-dihydroxy-2-butanone-4-phosphate synthase activity"/>
    <property type="evidence" value="ECO:0007669"/>
    <property type="project" value="UniProtKB-EC"/>
</dbReference>
<dbReference type="GO" id="GO:0046872">
    <property type="term" value="F:metal ion binding"/>
    <property type="evidence" value="ECO:0007669"/>
    <property type="project" value="UniProtKB-KW"/>
</dbReference>
<dbReference type="Gene3D" id="3.90.870.10">
    <property type="entry name" value="DHBP synthase"/>
    <property type="match status" value="1"/>
</dbReference>
<comment type="pathway">
    <text evidence="1">Cofactor biosynthesis; riboflavin biosynthesis.</text>
</comment>
<dbReference type="GO" id="GO:0003935">
    <property type="term" value="F:GTP cyclohydrolase II activity"/>
    <property type="evidence" value="ECO:0007669"/>
    <property type="project" value="UniProtKB-EC"/>
</dbReference>
<keyword evidence="4" id="KW-0479">Metal-binding</keyword>
<keyword evidence="6" id="KW-0464">Manganese</keyword>
<proteinExistence type="inferred from homology"/>
<organism evidence="9">
    <name type="scientific">hydrothermal vent metagenome</name>
    <dbReference type="NCBI Taxonomy" id="652676"/>
    <lineage>
        <taxon>unclassified sequences</taxon>
        <taxon>metagenomes</taxon>
        <taxon>ecological metagenomes</taxon>
    </lineage>
</organism>
<accession>A0A3B0ZYX1</accession>
<dbReference type="SUPFAM" id="SSF55821">
    <property type="entry name" value="YrdC/RibB"/>
    <property type="match status" value="1"/>
</dbReference>
<comment type="similarity">
    <text evidence="2">In the N-terminal section; belongs to the DHBP synthase family.</text>
</comment>
<evidence type="ECO:0000256" key="5">
    <source>
        <dbReference type="ARBA" id="ARBA00022842"/>
    </source>
</evidence>
<evidence type="ECO:0000313" key="9">
    <source>
        <dbReference type="EMBL" id="VAW92642.1"/>
    </source>
</evidence>
<evidence type="ECO:0000256" key="7">
    <source>
        <dbReference type="ARBA" id="ARBA00023239"/>
    </source>
</evidence>
<dbReference type="EMBL" id="UOFS01000013">
    <property type="protein sequence ID" value="VAW92642.1"/>
    <property type="molecule type" value="Genomic_DNA"/>
</dbReference>
<evidence type="ECO:0000256" key="6">
    <source>
        <dbReference type="ARBA" id="ARBA00023211"/>
    </source>
</evidence>
<feature type="domain" description="GTP cyclohydrolase II" evidence="8">
    <location>
        <begin position="37"/>
        <end position="196"/>
    </location>
</feature>
<dbReference type="EC" id="4.1.99.12" evidence="9"/>
<dbReference type="AlphaFoldDB" id="A0A3B0ZYX1"/>
<evidence type="ECO:0000256" key="2">
    <source>
        <dbReference type="ARBA" id="ARBA00005520"/>
    </source>
</evidence>
<sequence length="197" mass="22171">MARRPDLEKFAKQHDLKIGTVADLIHYRMQHEKTIECVAKSKLATKFGEFELHAYKNLIDDSLHFAIVYGNISDSAPLVRVHIQNSLCDLFSNIHDGCGWPLNDALKRISDEGQGVLVMLRLPESTEQLIQQINNYAIEEDTGEAVSQTASEDLRTFGIGAQILRDLGIRHMRVLSAPKKLHGLSGFDLEIDEYVQS</sequence>
<keyword evidence="9" id="KW-0378">Hydrolase</keyword>
<gene>
    <name evidence="9" type="ORF">MNBD_GAMMA22-461</name>
</gene>
<evidence type="ECO:0000256" key="3">
    <source>
        <dbReference type="ARBA" id="ARBA00022619"/>
    </source>
</evidence>
<dbReference type="SUPFAM" id="SSF142695">
    <property type="entry name" value="RibA-like"/>
    <property type="match status" value="1"/>
</dbReference>
<dbReference type="GO" id="GO:0005829">
    <property type="term" value="C:cytosol"/>
    <property type="evidence" value="ECO:0007669"/>
    <property type="project" value="TreeGrafter"/>
</dbReference>
<protein>
    <submittedName>
        <fullName evidence="9">3,4-dihydroxy-2-butanone 4-phosphate synthase / GTP cyclohydrolase II</fullName>
        <ecNumber evidence="9">3.5.4.25</ecNumber>
        <ecNumber evidence="9">4.1.99.12</ecNumber>
    </submittedName>
</protein>
<dbReference type="InterPro" id="IPR036144">
    <property type="entry name" value="RibA-like_sf"/>
</dbReference>
<keyword evidence="7 9" id="KW-0456">Lyase</keyword>
<keyword evidence="5" id="KW-0460">Magnesium</keyword>
<name>A0A3B0ZYX1_9ZZZZ</name>
<evidence type="ECO:0000259" key="8">
    <source>
        <dbReference type="Pfam" id="PF00925"/>
    </source>
</evidence>
<dbReference type="GO" id="GO:0009231">
    <property type="term" value="P:riboflavin biosynthetic process"/>
    <property type="evidence" value="ECO:0007669"/>
    <property type="project" value="UniProtKB-KW"/>
</dbReference>
<evidence type="ECO:0000256" key="4">
    <source>
        <dbReference type="ARBA" id="ARBA00022723"/>
    </source>
</evidence>
<reference evidence="9" key="1">
    <citation type="submission" date="2018-06" db="EMBL/GenBank/DDBJ databases">
        <authorList>
            <person name="Zhirakovskaya E."/>
        </authorList>
    </citation>
    <scope>NUCLEOTIDE SEQUENCE</scope>
</reference>
<dbReference type="InterPro" id="IPR032677">
    <property type="entry name" value="GTP_cyclohydro_II"/>
</dbReference>
<dbReference type="EC" id="3.5.4.25" evidence="9"/>
<dbReference type="PANTHER" id="PTHR21327:SF34">
    <property type="entry name" value="3,4-DIHYDROXY-2-BUTANONE 4-PHOSPHATE SYNTHASE"/>
    <property type="match status" value="1"/>
</dbReference>
<dbReference type="InterPro" id="IPR017945">
    <property type="entry name" value="DHBP_synth_RibB-like_a/b_dom"/>
</dbReference>
<evidence type="ECO:0000256" key="1">
    <source>
        <dbReference type="ARBA" id="ARBA00005104"/>
    </source>
</evidence>